<reference evidence="1" key="1">
    <citation type="submission" date="2015-02" db="EMBL/GenBank/DDBJ databases">
        <title>Genome Assembly of Bacillaceae bacterium MTCC 8252.</title>
        <authorList>
            <person name="Verma A."/>
            <person name="Khatri I."/>
            <person name="Mual P."/>
            <person name="Subramanian S."/>
            <person name="Krishnamurthi S."/>
        </authorList>
    </citation>
    <scope>NUCLEOTIDE SEQUENCE [LARGE SCALE GENOMIC DNA]</scope>
    <source>
        <strain evidence="1">MTCC 8252</strain>
    </source>
</reference>
<gene>
    <name evidence="1" type="ORF">QY95_00656</name>
</gene>
<dbReference type="Proteomes" id="UP000031563">
    <property type="component" value="Unassembled WGS sequence"/>
</dbReference>
<keyword evidence="2" id="KW-1185">Reference proteome</keyword>
<dbReference type="RefSeq" id="WP_039236166.1">
    <property type="nucleotide sequence ID" value="NZ_JWIQ02000094.1"/>
</dbReference>
<dbReference type="InterPro" id="IPR021617">
    <property type="entry name" value="DUF3231"/>
</dbReference>
<dbReference type="STRING" id="1221996.QY95_00656"/>
<dbReference type="Pfam" id="PF11553">
    <property type="entry name" value="DUF3231"/>
    <property type="match status" value="1"/>
</dbReference>
<protein>
    <recommendedName>
        <fullName evidence="3">DUF3231 family protein</fullName>
    </recommendedName>
</protein>
<accession>A0A0F5HL14</accession>
<dbReference type="InterPro" id="IPR012347">
    <property type="entry name" value="Ferritin-like"/>
</dbReference>
<evidence type="ECO:0000313" key="2">
    <source>
        <dbReference type="Proteomes" id="UP000031563"/>
    </source>
</evidence>
<sequence length="170" mass="18548">MGILSGNPKNEPMHYGEVFSVWSALHVANTAVSTYQVLLNHSGDTHLRKLVQDMIEQGRSEAKQLEELLKENGIGLPPGPMDRPEADVNTIPAGARYQDADVAAIISSNNATALTACSQIIGQCIREDIAAMFLQFHTQKAALGVRLLQLNKDKGWLVAPPLHHKEPVHV</sequence>
<evidence type="ECO:0008006" key="3">
    <source>
        <dbReference type="Google" id="ProtNLM"/>
    </source>
</evidence>
<dbReference type="Gene3D" id="1.20.1260.10">
    <property type="match status" value="1"/>
</dbReference>
<dbReference type="OrthoDB" id="1934429at2"/>
<accession>A0A0F5I8L2</accession>
<organism evidence="1 2">
    <name type="scientific">Bacillus thermotolerans</name>
    <name type="common">Quasibacillus thermotolerans</name>
    <dbReference type="NCBI Taxonomy" id="1221996"/>
    <lineage>
        <taxon>Bacteria</taxon>
        <taxon>Bacillati</taxon>
        <taxon>Bacillota</taxon>
        <taxon>Bacilli</taxon>
        <taxon>Bacillales</taxon>
        <taxon>Bacillaceae</taxon>
        <taxon>Bacillus</taxon>
    </lineage>
</organism>
<dbReference type="AlphaFoldDB" id="A0A0F5HL14"/>
<name>A0A0F5HL14_BACTR</name>
<dbReference type="EMBL" id="JWIR02000021">
    <property type="protein sequence ID" value="KKB41512.1"/>
    <property type="molecule type" value="Genomic_DNA"/>
</dbReference>
<proteinExistence type="predicted"/>
<evidence type="ECO:0000313" key="1">
    <source>
        <dbReference type="EMBL" id="KKB41512.1"/>
    </source>
</evidence>
<comment type="caution">
    <text evidence="1">The sequence shown here is derived from an EMBL/GenBank/DDBJ whole genome shotgun (WGS) entry which is preliminary data.</text>
</comment>